<dbReference type="SMART" id="SM00421">
    <property type="entry name" value="HTH_LUXR"/>
    <property type="match status" value="1"/>
</dbReference>
<dbReference type="EMBL" id="JACCBV010000001">
    <property type="protein sequence ID" value="NYE21389.1"/>
    <property type="molecule type" value="Genomic_DNA"/>
</dbReference>
<dbReference type="InterPro" id="IPR001789">
    <property type="entry name" value="Sig_transdc_resp-reg_receiver"/>
</dbReference>
<name>A0A7Y9GRM7_9MICO</name>
<dbReference type="Pfam" id="PF00196">
    <property type="entry name" value="GerE"/>
    <property type="match status" value="1"/>
</dbReference>
<evidence type="ECO:0000259" key="4">
    <source>
        <dbReference type="PROSITE" id="PS50110"/>
    </source>
</evidence>
<dbReference type="PRINTS" id="PR00038">
    <property type="entry name" value="HTHLUXR"/>
</dbReference>
<dbReference type="PANTHER" id="PTHR45566">
    <property type="entry name" value="HTH-TYPE TRANSCRIPTIONAL REGULATOR YHJB-RELATED"/>
    <property type="match status" value="1"/>
</dbReference>
<dbReference type="SUPFAM" id="SSF52172">
    <property type="entry name" value="CheY-like"/>
    <property type="match status" value="1"/>
</dbReference>
<dbReference type="RefSeq" id="WP_179491967.1">
    <property type="nucleotide sequence ID" value="NZ_JACCBV010000001.1"/>
</dbReference>
<dbReference type="SUPFAM" id="SSF46894">
    <property type="entry name" value="C-terminal effector domain of the bipartite response regulators"/>
    <property type="match status" value="1"/>
</dbReference>
<dbReference type="PROSITE" id="PS50110">
    <property type="entry name" value="RESPONSE_REGULATORY"/>
    <property type="match status" value="1"/>
</dbReference>
<evidence type="ECO:0000313" key="5">
    <source>
        <dbReference type="EMBL" id="NYE21389.1"/>
    </source>
</evidence>
<dbReference type="SMART" id="SM00448">
    <property type="entry name" value="REC"/>
    <property type="match status" value="1"/>
</dbReference>
<dbReference type="GO" id="GO:0006355">
    <property type="term" value="P:regulation of DNA-templated transcription"/>
    <property type="evidence" value="ECO:0007669"/>
    <property type="project" value="InterPro"/>
</dbReference>
<reference evidence="5 6" key="1">
    <citation type="submission" date="2020-07" db="EMBL/GenBank/DDBJ databases">
        <title>Sequencing the genomes of 1000 actinobacteria strains.</title>
        <authorList>
            <person name="Klenk H.-P."/>
        </authorList>
    </citation>
    <scope>NUCLEOTIDE SEQUENCE [LARGE SCALE GENOMIC DNA]</scope>
    <source>
        <strain evidence="5 6">DSM 24662</strain>
    </source>
</reference>
<evidence type="ECO:0000259" key="3">
    <source>
        <dbReference type="PROSITE" id="PS50043"/>
    </source>
</evidence>
<dbReference type="AlphaFoldDB" id="A0A7Y9GRM7"/>
<sequence length="200" mass="21245">MRVLIAEDQALLRTALATLLELEGDIEIVAQVERGDDIVPAAERTRPDIALLDIELPGRSGLDVIPDLRAAVPDCHVVVLTTFARPGYLQRALQLGARGFLLKDAPATHLAAQLRSVAGGSTVVDPDFATTALRAEPNPLTDREREVLRACESGASIAAIGSLLHLSRSTVRNHLSAAIGKTGTANRIEAAVLARGRGWL</sequence>
<dbReference type="CDD" id="cd06170">
    <property type="entry name" value="LuxR_C_like"/>
    <property type="match status" value="1"/>
</dbReference>
<dbReference type="Gene3D" id="3.40.50.2300">
    <property type="match status" value="1"/>
</dbReference>
<dbReference type="InterPro" id="IPR016032">
    <property type="entry name" value="Sig_transdc_resp-reg_C-effctor"/>
</dbReference>
<proteinExistence type="predicted"/>
<gene>
    <name evidence="5" type="ORF">BJ991_003417</name>
</gene>
<protein>
    <submittedName>
        <fullName evidence="5">Two-component system response regulator DesR</fullName>
    </submittedName>
</protein>
<accession>A0A7Y9GRM7</accession>
<evidence type="ECO:0000256" key="2">
    <source>
        <dbReference type="PROSITE-ProRule" id="PRU00169"/>
    </source>
</evidence>
<dbReference type="PANTHER" id="PTHR45566:SF2">
    <property type="entry name" value="NARL SUBFAMILY"/>
    <property type="match status" value="1"/>
</dbReference>
<keyword evidence="2" id="KW-0597">Phosphoprotein</keyword>
<dbReference type="GO" id="GO:0000160">
    <property type="term" value="P:phosphorelay signal transduction system"/>
    <property type="evidence" value="ECO:0007669"/>
    <property type="project" value="InterPro"/>
</dbReference>
<dbReference type="Pfam" id="PF00072">
    <property type="entry name" value="Response_reg"/>
    <property type="match status" value="1"/>
</dbReference>
<organism evidence="5 6">
    <name type="scientific">Microbacterium immunditiarum</name>
    <dbReference type="NCBI Taxonomy" id="337480"/>
    <lineage>
        <taxon>Bacteria</taxon>
        <taxon>Bacillati</taxon>
        <taxon>Actinomycetota</taxon>
        <taxon>Actinomycetes</taxon>
        <taxon>Micrococcales</taxon>
        <taxon>Microbacteriaceae</taxon>
        <taxon>Microbacterium</taxon>
    </lineage>
</organism>
<dbReference type="PROSITE" id="PS50043">
    <property type="entry name" value="HTH_LUXR_2"/>
    <property type="match status" value="1"/>
</dbReference>
<evidence type="ECO:0000313" key="6">
    <source>
        <dbReference type="Proteomes" id="UP000576969"/>
    </source>
</evidence>
<feature type="domain" description="Response regulatory" evidence="4">
    <location>
        <begin position="2"/>
        <end position="118"/>
    </location>
</feature>
<keyword evidence="6" id="KW-1185">Reference proteome</keyword>
<dbReference type="InterPro" id="IPR011006">
    <property type="entry name" value="CheY-like_superfamily"/>
</dbReference>
<dbReference type="InterPro" id="IPR000792">
    <property type="entry name" value="Tscrpt_reg_LuxR_C"/>
</dbReference>
<dbReference type="Proteomes" id="UP000576969">
    <property type="component" value="Unassembled WGS sequence"/>
</dbReference>
<feature type="modified residue" description="4-aspartylphosphate" evidence="2">
    <location>
        <position position="53"/>
    </location>
</feature>
<keyword evidence="1" id="KW-0238">DNA-binding</keyword>
<evidence type="ECO:0000256" key="1">
    <source>
        <dbReference type="ARBA" id="ARBA00023125"/>
    </source>
</evidence>
<dbReference type="GO" id="GO:0003677">
    <property type="term" value="F:DNA binding"/>
    <property type="evidence" value="ECO:0007669"/>
    <property type="project" value="UniProtKB-KW"/>
</dbReference>
<dbReference type="InterPro" id="IPR051015">
    <property type="entry name" value="EvgA-like"/>
</dbReference>
<comment type="caution">
    <text evidence="5">The sequence shown here is derived from an EMBL/GenBank/DDBJ whole genome shotgun (WGS) entry which is preliminary data.</text>
</comment>
<feature type="domain" description="HTH luxR-type" evidence="3">
    <location>
        <begin position="133"/>
        <end position="198"/>
    </location>
</feature>